<dbReference type="InterPro" id="IPR058031">
    <property type="entry name" value="AAA_lid_NorR"/>
</dbReference>
<dbReference type="PROSITE" id="PS00688">
    <property type="entry name" value="SIGMA54_INTERACT_3"/>
    <property type="match status" value="1"/>
</dbReference>
<dbReference type="SMART" id="SM00091">
    <property type="entry name" value="PAS"/>
    <property type="match status" value="3"/>
</dbReference>
<dbReference type="PROSITE" id="PS00675">
    <property type="entry name" value="SIGMA54_INTERACT_1"/>
    <property type="match status" value="1"/>
</dbReference>
<dbReference type="PROSITE" id="PS50113">
    <property type="entry name" value="PAC"/>
    <property type="match status" value="2"/>
</dbReference>
<evidence type="ECO:0000259" key="7">
    <source>
        <dbReference type="PROSITE" id="PS50045"/>
    </source>
</evidence>
<name>A0A518APN8_9BACT</name>
<dbReference type="InterPro" id="IPR025662">
    <property type="entry name" value="Sigma_54_int_dom_ATP-bd_1"/>
</dbReference>
<feature type="domain" description="PAS" evidence="8">
    <location>
        <begin position="272"/>
        <end position="316"/>
    </location>
</feature>
<dbReference type="GO" id="GO:0016829">
    <property type="term" value="F:lyase activity"/>
    <property type="evidence" value="ECO:0007669"/>
    <property type="project" value="UniProtKB-KW"/>
</dbReference>
<dbReference type="GO" id="GO:0006355">
    <property type="term" value="P:regulation of DNA-templated transcription"/>
    <property type="evidence" value="ECO:0007669"/>
    <property type="project" value="InterPro"/>
</dbReference>
<dbReference type="InterPro" id="IPR003593">
    <property type="entry name" value="AAA+_ATPase"/>
</dbReference>
<dbReference type="Pfam" id="PF00158">
    <property type="entry name" value="Sigma54_activat"/>
    <property type="match status" value="1"/>
</dbReference>
<organism evidence="10 11">
    <name type="scientific">Aeoliella mucimassa</name>
    <dbReference type="NCBI Taxonomy" id="2527972"/>
    <lineage>
        <taxon>Bacteria</taxon>
        <taxon>Pseudomonadati</taxon>
        <taxon>Planctomycetota</taxon>
        <taxon>Planctomycetia</taxon>
        <taxon>Pirellulales</taxon>
        <taxon>Lacipirellulaceae</taxon>
        <taxon>Aeoliella</taxon>
    </lineage>
</organism>
<dbReference type="InterPro" id="IPR002078">
    <property type="entry name" value="Sigma_54_int"/>
</dbReference>
<dbReference type="FunFam" id="3.40.50.300:FF:000006">
    <property type="entry name" value="DNA-binding transcriptional regulator NtrC"/>
    <property type="match status" value="1"/>
</dbReference>
<dbReference type="InterPro" id="IPR013767">
    <property type="entry name" value="PAS_fold"/>
</dbReference>
<evidence type="ECO:0000313" key="10">
    <source>
        <dbReference type="EMBL" id="QDU56685.1"/>
    </source>
</evidence>
<sequence length="729" mass="81953">MGEIDSNHDEDDALSISDRFYRAVYDLTPVMMHSMSAKGVLVHVNDYWLQVMGYKREEVIGRHGPDFLTEASREYARRIGIPKTLEQGYVRDDPIQMVKRNGEVIDVLVSAVIERGQQGEPIRSYATMVDVTGQRRVTAELQFRNAILKTQQEMSLDGILVVDPEKRIVSHNDRFVQMWGLPQEVLASGQDERAVEHVLDQLEHPEEFLARVAELYERPMDSSFDEIHLKDGRIFDRYSSPMVGEGDCLYGRVWYFRDITRRRTAESAVRDSEVRLKKLLDSAMDAIITIDGQRVVQLFNGAAEQTFGCAAEQAMGLPFSRFASDSLAAILNDYYGGSDLAAKDALWFPPGQTAMRADGSSFPIEGTLSQFVAHGETFCTIILRDVNERLKAEEQLRELRFEKQLLEEERDAAVGFEEIIGVSPTMRKVLSQLQKVAATDATVLILGETGTGKELLARAIHRKSNRADHALVSVNCAALPTGLIESELFGHEKGAFTGALSRKIGRFEMADRGSLFLDEIGDLPLDLQAKLLRVLQEGEFERLGGTETIRVDVRVIAATHRDLEHLVAEEKFREDLYYRLNVVPLEAPPLRDRPGDVPLLANYFAMHFAAKAGKRIQSIARDTVHSLTSYSWPGNVRELQNVIERAVILSEGEELELAQWPPSKLGGAERPKLKRLEDVERGHILSVLKQTEWRVSGERGAARILGLKPTTLQSRMKKLGIERDAQDSD</sequence>
<feature type="domain" description="PAC" evidence="9">
    <location>
        <begin position="91"/>
        <end position="143"/>
    </location>
</feature>
<dbReference type="InterPro" id="IPR009057">
    <property type="entry name" value="Homeodomain-like_sf"/>
</dbReference>
<dbReference type="PANTHER" id="PTHR32071">
    <property type="entry name" value="TRANSCRIPTIONAL REGULATORY PROTEIN"/>
    <property type="match status" value="1"/>
</dbReference>
<dbReference type="FunFam" id="1.10.8.60:FF:000014">
    <property type="entry name" value="DNA-binding transcriptional regulator NtrC"/>
    <property type="match status" value="1"/>
</dbReference>
<evidence type="ECO:0000259" key="8">
    <source>
        <dbReference type="PROSITE" id="PS50112"/>
    </source>
</evidence>
<dbReference type="SUPFAM" id="SSF55785">
    <property type="entry name" value="PYP-like sensor domain (PAS domain)"/>
    <property type="match status" value="3"/>
</dbReference>
<evidence type="ECO:0000256" key="2">
    <source>
        <dbReference type="ARBA" id="ARBA00022840"/>
    </source>
</evidence>
<evidence type="ECO:0000256" key="6">
    <source>
        <dbReference type="ARBA" id="ARBA00023163"/>
    </source>
</evidence>
<keyword evidence="2" id="KW-0067">ATP-binding</keyword>
<dbReference type="InterPro" id="IPR002197">
    <property type="entry name" value="HTH_Fis"/>
</dbReference>
<dbReference type="NCBIfam" id="TIGR00229">
    <property type="entry name" value="sensory_box"/>
    <property type="match status" value="2"/>
</dbReference>
<dbReference type="SMART" id="SM00086">
    <property type="entry name" value="PAC"/>
    <property type="match status" value="1"/>
</dbReference>
<dbReference type="InterPro" id="IPR027417">
    <property type="entry name" value="P-loop_NTPase"/>
</dbReference>
<dbReference type="CDD" id="cd00130">
    <property type="entry name" value="PAS"/>
    <property type="match status" value="2"/>
</dbReference>
<dbReference type="Proteomes" id="UP000315750">
    <property type="component" value="Chromosome"/>
</dbReference>
<dbReference type="Gene3D" id="1.10.8.60">
    <property type="match status" value="1"/>
</dbReference>
<dbReference type="RefSeq" id="WP_145247388.1">
    <property type="nucleotide sequence ID" value="NZ_CP036278.1"/>
</dbReference>
<evidence type="ECO:0000256" key="5">
    <source>
        <dbReference type="ARBA" id="ARBA00023159"/>
    </source>
</evidence>
<keyword evidence="6" id="KW-0804">Transcription</keyword>
<dbReference type="InterPro" id="IPR025944">
    <property type="entry name" value="Sigma_54_int_dom_CS"/>
</dbReference>
<accession>A0A518APN8</accession>
<dbReference type="Gene3D" id="1.10.10.60">
    <property type="entry name" value="Homeodomain-like"/>
    <property type="match status" value="1"/>
</dbReference>
<feature type="domain" description="Sigma-54 factor interaction" evidence="7">
    <location>
        <begin position="419"/>
        <end position="648"/>
    </location>
</feature>
<evidence type="ECO:0000256" key="3">
    <source>
        <dbReference type="ARBA" id="ARBA00023015"/>
    </source>
</evidence>
<dbReference type="PANTHER" id="PTHR32071:SF123">
    <property type="entry name" value="DNA-BINDING TRANSCRIPTIONAL ACTIVATOR HYFR-RELATED"/>
    <property type="match status" value="1"/>
</dbReference>
<dbReference type="SUPFAM" id="SSF46689">
    <property type="entry name" value="Homeodomain-like"/>
    <property type="match status" value="1"/>
</dbReference>
<evidence type="ECO:0000256" key="1">
    <source>
        <dbReference type="ARBA" id="ARBA00022741"/>
    </source>
</evidence>
<feature type="domain" description="PAC" evidence="9">
    <location>
        <begin position="220"/>
        <end position="271"/>
    </location>
</feature>
<dbReference type="KEGG" id="amuc:Pan181_28950"/>
<evidence type="ECO:0000259" key="9">
    <source>
        <dbReference type="PROSITE" id="PS50113"/>
    </source>
</evidence>
<dbReference type="CDD" id="cd00009">
    <property type="entry name" value="AAA"/>
    <property type="match status" value="1"/>
</dbReference>
<feature type="domain" description="PAS" evidence="8">
    <location>
        <begin position="17"/>
        <end position="88"/>
    </location>
</feature>
<dbReference type="GO" id="GO:0043565">
    <property type="term" value="F:sequence-specific DNA binding"/>
    <property type="evidence" value="ECO:0007669"/>
    <property type="project" value="InterPro"/>
</dbReference>
<proteinExistence type="predicted"/>
<dbReference type="Pfam" id="PF02954">
    <property type="entry name" value="HTH_8"/>
    <property type="match status" value="1"/>
</dbReference>
<dbReference type="AlphaFoldDB" id="A0A518APN8"/>
<gene>
    <name evidence="10" type="primary">fhlA_1</name>
    <name evidence="10" type="ORF">Pan181_28950</name>
</gene>
<dbReference type="Pfam" id="PF00989">
    <property type="entry name" value="PAS"/>
    <property type="match status" value="1"/>
</dbReference>
<dbReference type="Pfam" id="PF13426">
    <property type="entry name" value="PAS_9"/>
    <property type="match status" value="1"/>
</dbReference>
<keyword evidence="1" id="KW-0547">Nucleotide-binding</keyword>
<protein>
    <submittedName>
        <fullName evidence="10">Formate hydrogenlyase transcriptional activator</fullName>
    </submittedName>
</protein>
<dbReference type="Pfam" id="PF25601">
    <property type="entry name" value="AAA_lid_14"/>
    <property type="match status" value="1"/>
</dbReference>
<dbReference type="SMART" id="SM00382">
    <property type="entry name" value="AAA"/>
    <property type="match status" value="1"/>
</dbReference>
<evidence type="ECO:0000256" key="4">
    <source>
        <dbReference type="ARBA" id="ARBA00023125"/>
    </source>
</evidence>
<dbReference type="SUPFAM" id="SSF52540">
    <property type="entry name" value="P-loop containing nucleoside triphosphate hydrolases"/>
    <property type="match status" value="1"/>
</dbReference>
<dbReference type="InterPro" id="IPR000014">
    <property type="entry name" value="PAS"/>
</dbReference>
<keyword evidence="3" id="KW-0805">Transcription regulation</keyword>
<dbReference type="InterPro" id="IPR035965">
    <property type="entry name" value="PAS-like_dom_sf"/>
</dbReference>
<reference evidence="10 11" key="1">
    <citation type="submission" date="2019-02" db="EMBL/GenBank/DDBJ databases">
        <title>Deep-cultivation of Planctomycetes and their phenomic and genomic characterization uncovers novel biology.</title>
        <authorList>
            <person name="Wiegand S."/>
            <person name="Jogler M."/>
            <person name="Boedeker C."/>
            <person name="Pinto D."/>
            <person name="Vollmers J."/>
            <person name="Rivas-Marin E."/>
            <person name="Kohn T."/>
            <person name="Peeters S.H."/>
            <person name="Heuer A."/>
            <person name="Rast P."/>
            <person name="Oberbeckmann S."/>
            <person name="Bunk B."/>
            <person name="Jeske O."/>
            <person name="Meyerdierks A."/>
            <person name="Storesund J.E."/>
            <person name="Kallscheuer N."/>
            <person name="Luecker S."/>
            <person name="Lage O.M."/>
            <person name="Pohl T."/>
            <person name="Merkel B.J."/>
            <person name="Hornburger P."/>
            <person name="Mueller R.-W."/>
            <person name="Bruemmer F."/>
            <person name="Labrenz M."/>
            <person name="Spormann A.M."/>
            <person name="Op den Camp H."/>
            <person name="Overmann J."/>
            <person name="Amann R."/>
            <person name="Jetten M.S.M."/>
            <person name="Mascher T."/>
            <person name="Medema M.H."/>
            <person name="Devos D.P."/>
            <person name="Kaster A.-K."/>
            <person name="Ovreas L."/>
            <person name="Rohde M."/>
            <person name="Galperin M.Y."/>
            <person name="Jogler C."/>
        </authorList>
    </citation>
    <scope>NUCLEOTIDE SEQUENCE [LARGE SCALE GENOMIC DNA]</scope>
    <source>
        <strain evidence="10 11">Pan181</strain>
    </source>
</reference>
<keyword evidence="11" id="KW-1185">Reference proteome</keyword>
<dbReference type="Pfam" id="PF12860">
    <property type="entry name" value="PAS_7"/>
    <property type="match status" value="1"/>
</dbReference>
<keyword evidence="5" id="KW-0010">Activator</keyword>
<dbReference type="Gene3D" id="3.40.50.300">
    <property type="entry name" value="P-loop containing nucleotide triphosphate hydrolases"/>
    <property type="match status" value="1"/>
</dbReference>
<dbReference type="Gene3D" id="3.30.450.20">
    <property type="entry name" value="PAS domain"/>
    <property type="match status" value="3"/>
</dbReference>
<evidence type="ECO:0000313" key="11">
    <source>
        <dbReference type="Proteomes" id="UP000315750"/>
    </source>
</evidence>
<dbReference type="PROSITE" id="PS50112">
    <property type="entry name" value="PAS"/>
    <property type="match status" value="2"/>
</dbReference>
<keyword evidence="10" id="KW-0456">Lyase</keyword>
<keyword evidence="4" id="KW-0238">DNA-binding</keyword>
<dbReference type="GO" id="GO:0005524">
    <property type="term" value="F:ATP binding"/>
    <property type="evidence" value="ECO:0007669"/>
    <property type="project" value="UniProtKB-KW"/>
</dbReference>
<dbReference type="InterPro" id="IPR000700">
    <property type="entry name" value="PAS-assoc_C"/>
</dbReference>
<dbReference type="OrthoDB" id="9807827at2"/>
<dbReference type="InterPro" id="IPR001610">
    <property type="entry name" value="PAC"/>
</dbReference>
<dbReference type="PROSITE" id="PS50045">
    <property type="entry name" value="SIGMA54_INTERACT_4"/>
    <property type="match status" value="1"/>
</dbReference>
<dbReference type="EMBL" id="CP036278">
    <property type="protein sequence ID" value="QDU56685.1"/>
    <property type="molecule type" value="Genomic_DNA"/>
</dbReference>